<dbReference type="GO" id="GO:0050568">
    <property type="term" value="F:protein-glutamine glutaminase activity"/>
    <property type="evidence" value="ECO:0007669"/>
    <property type="project" value="UniProtKB-UniRule"/>
</dbReference>
<feature type="region of interest" description="Disordered" evidence="6">
    <location>
        <begin position="136"/>
        <end position="165"/>
    </location>
</feature>
<feature type="active site" evidence="3 4">
    <location>
        <position position="311"/>
    </location>
</feature>
<keyword evidence="3 5" id="KW-0597">Phosphoprotein</keyword>
<dbReference type="SMART" id="SM00448">
    <property type="entry name" value="REC"/>
    <property type="match status" value="1"/>
</dbReference>
<evidence type="ECO:0000256" key="1">
    <source>
        <dbReference type="ARBA" id="ARBA00022801"/>
    </source>
</evidence>
<comment type="domain">
    <text evidence="3">Contains a C-terminal catalytic domain, and an N-terminal region which modulates catalytic activity.</text>
</comment>
<comment type="catalytic activity">
    <reaction evidence="2 3">
        <text>[protein]-L-glutamate 5-O-methyl ester + H2O = L-glutamyl-[protein] + methanol + H(+)</text>
        <dbReference type="Rhea" id="RHEA:23236"/>
        <dbReference type="Rhea" id="RHEA-COMP:10208"/>
        <dbReference type="Rhea" id="RHEA-COMP:10311"/>
        <dbReference type="ChEBI" id="CHEBI:15377"/>
        <dbReference type="ChEBI" id="CHEBI:15378"/>
        <dbReference type="ChEBI" id="CHEBI:17790"/>
        <dbReference type="ChEBI" id="CHEBI:29973"/>
        <dbReference type="ChEBI" id="CHEBI:82795"/>
        <dbReference type="EC" id="3.1.1.61"/>
    </reaction>
</comment>
<dbReference type="PANTHER" id="PTHR42872:SF3">
    <property type="entry name" value="PROTEIN-GLUTAMATE METHYLESTERASE_PROTEIN-GLUTAMINE GLUTAMINASE 1"/>
    <property type="match status" value="1"/>
</dbReference>
<dbReference type="CDD" id="cd16432">
    <property type="entry name" value="CheB_Rec"/>
    <property type="match status" value="1"/>
</dbReference>
<dbReference type="AlphaFoldDB" id="A0A517RPK5"/>
<dbReference type="Gene3D" id="3.40.50.180">
    <property type="entry name" value="Methylesterase CheB, C-terminal domain"/>
    <property type="match status" value="1"/>
</dbReference>
<keyword evidence="3 4" id="KW-0145">Chemotaxis</keyword>
<protein>
    <recommendedName>
        <fullName evidence="3">Protein-glutamate methylesterase/protein-glutamine glutaminase</fullName>
        <ecNumber evidence="3">3.1.1.61</ecNumber>
        <ecNumber evidence="3">3.5.1.44</ecNumber>
    </recommendedName>
</protein>
<keyword evidence="10" id="KW-1185">Reference proteome</keyword>
<feature type="active site" evidence="3 4">
    <location>
        <position position="188"/>
    </location>
</feature>
<evidence type="ECO:0000259" key="8">
    <source>
        <dbReference type="PROSITE" id="PS50122"/>
    </source>
</evidence>
<feature type="active site" evidence="3 4">
    <location>
        <position position="215"/>
    </location>
</feature>
<name>A0A517RPK5_9PLAN</name>
<dbReference type="InterPro" id="IPR035909">
    <property type="entry name" value="CheB_C"/>
</dbReference>
<dbReference type="PANTHER" id="PTHR42872">
    <property type="entry name" value="PROTEIN-GLUTAMATE METHYLESTERASE/PROTEIN-GLUTAMINE GLUTAMINASE"/>
    <property type="match status" value="1"/>
</dbReference>
<comment type="function">
    <text evidence="3">Involved in chemotaxis. Part of a chemotaxis signal transduction system that modulates chemotaxis in response to various stimuli. Catalyzes the demethylation of specific methylglutamate residues introduced into the chemoreceptors (methyl-accepting chemotaxis proteins or MCP) by CheR. Also mediates the irreversible deamidation of specific glutamine residues to glutamic acid.</text>
</comment>
<dbReference type="SUPFAM" id="SSF52738">
    <property type="entry name" value="Methylesterase CheB, C-terminal domain"/>
    <property type="match status" value="1"/>
</dbReference>
<dbReference type="InterPro" id="IPR000673">
    <property type="entry name" value="Sig_transdc_resp-reg_Me-estase"/>
</dbReference>
<dbReference type="PROSITE" id="PS50122">
    <property type="entry name" value="CHEB"/>
    <property type="match status" value="1"/>
</dbReference>
<dbReference type="EMBL" id="CP036269">
    <property type="protein sequence ID" value="QDT45784.1"/>
    <property type="molecule type" value="Genomic_DNA"/>
</dbReference>
<comment type="PTM">
    <text evidence="3">Phosphorylated by CheA. Phosphorylation of the N-terminal regulatory domain activates the methylesterase activity.</text>
</comment>
<dbReference type="EC" id="3.5.1.44" evidence="3"/>
<proteinExistence type="inferred from homology"/>
<organism evidence="9 10">
    <name type="scientific">Gimesia alba</name>
    <dbReference type="NCBI Taxonomy" id="2527973"/>
    <lineage>
        <taxon>Bacteria</taxon>
        <taxon>Pseudomonadati</taxon>
        <taxon>Planctomycetota</taxon>
        <taxon>Planctomycetia</taxon>
        <taxon>Planctomycetales</taxon>
        <taxon>Planctomycetaceae</taxon>
        <taxon>Gimesia</taxon>
    </lineage>
</organism>
<comment type="subcellular location">
    <subcellularLocation>
        <location evidence="3">Cytoplasm</location>
    </subcellularLocation>
</comment>
<evidence type="ECO:0000256" key="2">
    <source>
        <dbReference type="ARBA" id="ARBA00048267"/>
    </source>
</evidence>
<feature type="domain" description="Response regulatory" evidence="7">
    <location>
        <begin position="7"/>
        <end position="125"/>
    </location>
</feature>
<sequence>MTPNPIRVLIVDDSAVIRGLISKSLEQEPEIIVAGTAMNGERALSWMASNPVDVVILDVEMPVMDGLTALQKIQKDFPAIPVIMASGLTSKGAETTVKALSLGAVGCVAKPQTASAAESIRVLSRELVMMIKAVSAKNSSPSTQTHPATPNPTSHQTQAPQPNSSANRLFTKNIKFFKQPEVLVIGTSTGGPKALAELLPQIPVDFPIPILIVQHMPPGFTEILAQHIQKDSGRTCVEAIHNDPLESHKTYVAPGGSHLLIGEKNGQKVTLINQDPPEHFCRPSVNPLFRSAAEHFGNSTLAVMLTGMGEDGIEGSHDIARAGGTIIAQDEASSVVWGMPAAVACAGIADKVLPLSEIAAEIKSQCLVRA</sequence>
<dbReference type="Gene3D" id="3.40.50.2300">
    <property type="match status" value="1"/>
</dbReference>
<dbReference type="CDD" id="cd17541">
    <property type="entry name" value="REC_CheB-like"/>
    <property type="match status" value="1"/>
</dbReference>
<dbReference type="OrthoDB" id="9793421at2"/>
<dbReference type="InterPro" id="IPR008248">
    <property type="entry name" value="CheB-like"/>
</dbReference>
<keyword evidence="3" id="KW-0963">Cytoplasm</keyword>
<dbReference type="NCBIfam" id="NF001965">
    <property type="entry name" value="PRK00742.1"/>
    <property type="match status" value="1"/>
</dbReference>
<evidence type="ECO:0000256" key="6">
    <source>
        <dbReference type="SAM" id="MobiDB-lite"/>
    </source>
</evidence>
<dbReference type="KEGG" id="gaz:Pan241w_59120"/>
<gene>
    <name evidence="9" type="primary">cheB_2</name>
    <name evidence="3" type="synonym">cheB</name>
    <name evidence="9" type="ORF">Pan241w_59120</name>
</gene>
<evidence type="ECO:0000256" key="4">
    <source>
        <dbReference type="PROSITE-ProRule" id="PRU00050"/>
    </source>
</evidence>
<dbReference type="RefSeq" id="WP_145222739.1">
    <property type="nucleotide sequence ID" value="NZ_CP036269.1"/>
</dbReference>
<dbReference type="GO" id="GO:0000156">
    <property type="term" value="F:phosphorelay response regulator activity"/>
    <property type="evidence" value="ECO:0007669"/>
    <property type="project" value="InterPro"/>
</dbReference>
<evidence type="ECO:0000256" key="5">
    <source>
        <dbReference type="PROSITE-ProRule" id="PRU00169"/>
    </source>
</evidence>
<dbReference type="GO" id="GO:0008984">
    <property type="term" value="F:protein-glutamate methylesterase activity"/>
    <property type="evidence" value="ECO:0007669"/>
    <property type="project" value="UniProtKB-UniRule"/>
</dbReference>
<comment type="catalytic activity">
    <reaction evidence="3">
        <text>L-glutaminyl-[protein] + H2O = L-glutamyl-[protein] + NH4(+)</text>
        <dbReference type="Rhea" id="RHEA:16441"/>
        <dbReference type="Rhea" id="RHEA-COMP:10207"/>
        <dbReference type="Rhea" id="RHEA-COMP:10208"/>
        <dbReference type="ChEBI" id="CHEBI:15377"/>
        <dbReference type="ChEBI" id="CHEBI:28938"/>
        <dbReference type="ChEBI" id="CHEBI:29973"/>
        <dbReference type="ChEBI" id="CHEBI:30011"/>
        <dbReference type="EC" id="3.5.1.44"/>
    </reaction>
</comment>
<dbReference type="GO" id="GO:0005737">
    <property type="term" value="C:cytoplasm"/>
    <property type="evidence" value="ECO:0007669"/>
    <property type="project" value="UniProtKB-SubCell"/>
</dbReference>
<keyword evidence="1 3" id="KW-0378">Hydrolase</keyword>
<dbReference type="InterPro" id="IPR011006">
    <property type="entry name" value="CheY-like_superfamily"/>
</dbReference>
<dbReference type="EC" id="3.1.1.61" evidence="3"/>
<feature type="domain" description="CheB-type methylesterase" evidence="8">
    <location>
        <begin position="176"/>
        <end position="362"/>
    </location>
</feature>
<dbReference type="GO" id="GO:0006935">
    <property type="term" value="P:chemotaxis"/>
    <property type="evidence" value="ECO:0007669"/>
    <property type="project" value="UniProtKB-UniRule"/>
</dbReference>
<dbReference type="Proteomes" id="UP000317171">
    <property type="component" value="Chromosome"/>
</dbReference>
<evidence type="ECO:0000313" key="10">
    <source>
        <dbReference type="Proteomes" id="UP000317171"/>
    </source>
</evidence>
<dbReference type="PIRSF" id="PIRSF000876">
    <property type="entry name" value="RR_chemtxs_CheB"/>
    <property type="match status" value="1"/>
</dbReference>
<evidence type="ECO:0000313" key="9">
    <source>
        <dbReference type="EMBL" id="QDT45784.1"/>
    </source>
</evidence>
<dbReference type="PROSITE" id="PS50110">
    <property type="entry name" value="RESPONSE_REGULATORY"/>
    <property type="match status" value="1"/>
</dbReference>
<accession>A0A517RPK5</accession>
<reference evidence="9 10" key="1">
    <citation type="submission" date="2019-02" db="EMBL/GenBank/DDBJ databases">
        <title>Deep-cultivation of Planctomycetes and their phenomic and genomic characterization uncovers novel biology.</title>
        <authorList>
            <person name="Wiegand S."/>
            <person name="Jogler M."/>
            <person name="Boedeker C."/>
            <person name="Pinto D."/>
            <person name="Vollmers J."/>
            <person name="Rivas-Marin E."/>
            <person name="Kohn T."/>
            <person name="Peeters S.H."/>
            <person name="Heuer A."/>
            <person name="Rast P."/>
            <person name="Oberbeckmann S."/>
            <person name="Bunk B."/>
            <person name="Jeske O."/>
            <person name="Meyerdierks A."/>
            <person name="Storesund J.E."/>
            <person name="Kallscheuer N."/>
            <person name="Luecker S."/>
            <person name="Lage O.M."/>
            <person name="Pohl T."/>
            <person name="Merkel B.J."/>
            <person name="Hornburger P."/>
            <person name="Mueller R.-W."/>
            <person name="Bruemmer F."/>
            <person name="Labrenz M."/>
            <person name="Spormann A.M."/>
            <person name="Op den Camp H."/>
            <person name="Overmann J."/>
            <person name="Amann R."/>
            <person name="Jetten M.S.M."/>
            <person name="Mascher T."/>
            <person name="Medema M.H."/>
            <person name="Devos D.P."/>
            <person name="Kaster A.-K."/>
            <person name="Ovreas L."/>
            <person name="Rohde M."/>
            <person name="Galperin M.Y."/>
            <person name="Jogler C."/>
        </authorList>
    </citation>
    <scope>NUCLEOTIDE SEQUENCE [LARGE SCALE GENOMIC DNA]</scope>
    <source>
        <strain evidence="9 10">Pan241w</strain>
    </source>
</reference>
<dbReference type="HAMAP" id="MF_00099">
    <property type="entry name" value="CheB_chemtxs"/>
    <property type="match status" value="1"/>
</dbReference>
<evidence type="ECO:0000259" key="7">
    <source>
        <dbReference type="PROSITE" id="PS50110"/>
    </source>
</evidence>
<feature type="modified residue" description="4-aspartylphosphate" evidence="3 5">
    <location>
        <position position="58"/>
    </location>
</feature>
<dbReference type="SUPFAM" id="SSF52172">
    <property type="entry name" value="CheY-like"/>
    <property type="match status" value="1"/>
</dbReference>
<dbReference type="Pfam" id="PF00072">
    <property type="entry name" value="Response_reg"/>
    <property type="match status" value="1"/>
</dbReference>
<comment type="similarity">
    <text evidence="3">Belongs to the CheB family.</text>
</comment>
<dbReference type="InterPro" id="IPR001789">
    <property type="entry name" value="Sig_transdc_resp-reg_receiver"/>
</dbReference>
<dbReference type="Pfam" id="PF01339">
    <property type="entry name" value="CheB_methylest"/>
    <property type="match status" value="1"/>
</dbReference>
<evidence type="ECO:0000256" key="3">
    <source>
        <dbReference type="HAMAP-Rule" id="MF_00099"/>
    </source>
</evidence>